<keyword evidence="4" id="KW-1185">Reference proteome</keyword>
<dbReference type="GeneTree" id="ENSGT00910000148252"/>
<dbReference type="Proteomes" id="UP000008227">
    <property type="component" value="Chromosome 15"/>
</dbReference>
<organism evidence="3 4">
    <name type="scientific">Sus scrofa</name>
    <name type="common">Pig</name>
    <dbReference type="NCBI Taxonomy" id="9823"/>
    <lineage>
        <taxon>Eukaryota</taxon>
        <taxon>Metazoa</taxon>
        <taxon>Chordata</taxon>
        <taxon>Craniata</taxon>
        <taxon>Vertebrata</taxon>
        <taxon>Euteleostomi</taxon>
        <taxon>Mammalia</taxon>
        <taxon>Eutheria</taxon>
        <taxon>Laurasiatheria</taxon>
        <taxon>Artiodactyla</taxon>
        <taxon>Suina</taxon>
        <taxon>Suidae</taxon>
        <taxon>Sus</taxon>
    </lineage>
</organism>
<name>A0A8W4FGJ5_PIG</name>
<feature type="region of interest" description="Disordered" evidence="1">
    <location>
        <begin position="38"/>
        <end position="65"/>
    </location>
</feature>
<evidence type="ECO:0000313" key="4">
    <source>
        <dbReference type="Proteomes" id="UP000008227"/>
    </source>
</evidence>
<accession>A0A8W4FGJ5</accession>
<evidence type="ECO:0000256" key="2">
    <source>
        <dbReference type="SAM" id="Phobius"/>
    </source>
</evidence>
<evidence type="ECO:0000313" key="3">
    <source>
        <dbReference type="Ensembl" id="ENSSSCP00000078556.1"/>
    </source>
</evidence>
<keyword evidence="2" id="KW-1133">Transmembrane helix</keyword>
<reference evidence="3" key="3">
    <citation type="submission" date="2025-09" db="UniProtKB">
        <authorList>
            <consortium name="Ensembl"/>
        </authorList>
    </citation>
    <scope>IDENTIFICATION</scope>
</reference>
<dbReference type="AlphaFoldDB" id="A0A8W4FGJ5"/>
<dbReference type="Ensembl" id="ENSSSCT00000093785.1">
    <property type="protein sequence ID" value="ENSSSCP00000078556.1"/>
    <property type="gene ID" value="ENSSSCG00000062270.1"/>
</dbReference>
<sequence>MYTPQGQGADVRWAIGQTHRSHLCAVGQVHNTCVRSDMPPDSFEQGSGGAHRAVEPSARGQAESRRPISLKLVVALFMALLPGSHFILCNWTQGT</sequence>
<proteinExistence type="predicted"/>
<keyword evidence="2" id="KW-0812">Transmembrane</keyword>
<evidence type="ECO:0000256" key="1">
    <source>
        <dbReference type="SAM" id="MobiDB-lite"/>
    </source>
</evidence>
<reference evidence="3" key="1">
    <citation type="journal article" date="2020" name="Gigascience">
        <title>An improved pig reference genome sequence to enable pig genetics and genomics research.</title>
        <authorList>
            <person name="Warr A."/>
            <person name="Affara N."/>
            <person name="Aken B."/>
            <person name="Beiki H."/>
            <person name="Bickhart D.M."/>
            <person name="Billis K."/>
            <person name="Chow W."/>
            <person name="Eory L."/>
            <person name="Finlayson H.A."/>
            <person name="Flicek P."/>
            <person name="Giron C.G."/>
            <person name="Griffin D.K."/>
            <person name="Hall R."/>
            <person name="Hannum G."/>
            <person name="Hourlier T."/>
            <person name="Howe K."/>
            <person name="Hume D.A."/>
            <person name="Izuogu O."/>
            <person name="Kim K."/>
            <person name="Koren S."/>
            <person name="Liu H."/>
            <person name="Manchanda N."/>
            <person name="Martin F.J."/>
            <person name="Nonneman D.J."/>
            <person name="O'Connor R.E."/>
            <person name="Phillippy A.M."/>
            <person name="Rohrer G.A."/>
            <person name="Rosen B.D."/>
            <person name="Rund L.A."/>
            <person name="Sargent C.A."/>
            <person name="Schook L.B."/>
            <person name="Schroeder S.G."/>
            <person name="Schwartz A.S."/>
            <person name="Skinner B.M."/>
            <person name="Talbot R."/>
            <person name="Tseng E."/>
            <person name="Tuggle C.K."/>
            <person name="Watson M."/>
            <person name="Smith T.P.L."/>
            <person name="Archibald A.L."/>
        </authorList>
    </citation>
    <scope>NUCLEOTIDE SEQUENCE [LARGE SCALE GENOMIC DNA]</scope>
    <source>
        <strain evidence="3">Duroc</strain>
    </source>
</reference>
<reference evidence="3" key="2">
    <citation type="submission" date="2025-08" db="UniProtKB">
        <authorList>
            <consortium name="Ensembl"/>
        </authorList>
    </citation>
    <scope>IDENTIFICATION</scope>
</reference>
<keyword evidence="2" id="KW-0472">Membrane</keyword>
<feature type="transmembrane region" description="Helical" evidence="2">
    <location>
        <begin position="68"/>
        <end position="88"/>
    </location>
</feature>
<protein>
    <submittedName>
        <fullName evidence="3">Uncharacterized protein</fullName>
    </submittedName>
</protein>